<sequence>MSMSPTIPAANLPRITAIRETLDYGDPELARYAAYTADVRAFRKKFTTKSGRPGTSLLNEQQRRNNKSKNNFKAGSAEPDRRGHSTEEPIDVNTLETGPAIDTLSYAFPYPRSAGASSRPDNTRQNPATQDYGSNEHRKTLDDIYDLPDGTGSEQAMGGYAPGKYLTTE</sequence>
<feature type="region of interest" description="Disordered" evidence="1">
    <location>
        <begin position="48"/>
        <end position="169"/>
    </location>
</feature>
<feature type="compositionally biased region" description="Basic and acidic residues" evidence="1">
    <location>
        <begin position="78"/>
        <end position="87"/>
    </location>
</feature>
<proteinExistence type="predicted"/>
<keyword evidence="3" id="KW-1185">Reference proteome</keyword>
<name>A0ABY0H5H0_9PEZI</name>
<evidence type="ECO:0000313" key="2">
    <source>
        <dbReference type="EMBL" id="RYO85371.1"/>
    </source>
</evidence>
<feature type="compositionally biased region" description="Polar residues" evidence="1">
    <location>
        <begin position="115"/>
        <end position="133"/>
    </location>
</feature>
<evidence type="ECO:0000313" key="3">
    <source>
        <dbReference type="Proteomes" id="UP000294003"/>
    </source>
</evidence>
<gene>
    <name evidence="2" type="ORF">DL762_005209</name>
</gene>
<dbReference type="EMBL" id="QJNS01000138">
    <property type="protein sequence ID" value="RYO85371.1"/>
    <property type="molecule type" value="Genomic_DNA"/>
</dbReference>
<organism evidence="2 3">
    <name type="scientific">Monosporascus cannonballus</name>
    <dbReference type="NCBI Taxonomy" id="155416"/>
    <lineage>
        <taxon>Eukaryota</taxon>
        <taxon>Fungi</taxon>
        <taxon>Dikarya</taxon>
        <taxon>Ascomycota</taxon>
        <taxon>Pezizomycotina</taxon>
        <taxon>Sordariomycetes</taxon>
        <taxon>Xylariomycetidae</taxon>
        <taxon>Xylariales</taxon>
        <taxon>Xylariales incertae sedis</taxon>
        <taxon>Monosporascus</taxon>
    </lineage>
</organism>
<dbReference type="Proteomes" id="UP000294003">
    <property type="component" value="Unassembled WGS sequence"/>
</dbReference>
<accession>A0ABY0H5H0</accession>
<comment type="caution">
    <text evidence="2">The sequence shown here is derived from an EMBL/GenBank/DDBJ whole genome shotgun (WGS) entry which is preliminary data.</text>
</comment>
<evidence type="ECO:0000256" key="1">
    <source>
        <dbReference type="SAM" id="MobiDB-lite"/>
    </source>
</evidence>
<reference evidence="2 3" key="1">
    <citation type="submission" date="2018-06" db="EMBL/GenBank/DDBJ databases">
        <title>Complete Genomes of Monosporascus.</title>
        <authorList>
            <person name="Robinson A.J."/>
            <person name="Natvig D.O."/>
        </authorList>
    </citation>
    <scope>NUCLEOTIDE SEQUENCE [LARGE SCALE GENOMIC DNA]</scope>
    <source>
        <strain evidence="2 3">CBS 609.92</strain>
    </source>
</reference>
<protein>
    <submittedName>
        <fullName evidence="2">Uncharacterized protein</fullName>
    </submittedName>
</protein>